<reference evidence="2" key="1">
    <citation type="submission" date="2022-06" db="EMBL/GenBank/DDBJ databases">
        <title>Uncovering the hologenomic basis of an extraordinary plant invasion.</title>
        <authorList>
            <person name="Bieker V.C."/>
            <person name="Martin M.D."/>
            <person name="Gilbert T."/>
            <person name="Hodgins K."/>
            <person name="Battlay P."/>
            <person name="Petersen B."/>
            <person name="Wilson J."/>
        </authorList>
    </citation>
    <scope>NUCLEOTIDE SEQUENCE</scope>
    <source>
        <strain evidence="2">AA19_3_7</strain>
        <tissue evidence="2">Leaf</tissue>
    </source>
</reference>
<sequence length="265" mass="28998">MTDSLPEVHLQPRVEQLITKICTDRRIPSPDVAARRLLSTISEESAIEILNKIAVSREIRDFSRFIAYMVKKTTASVAVSSPTDGCVLPQKRSPPISFTDGSPLKHAHYISPDSKKVVESPGSSLNYRAIPDYFPVSPNDGYGSSVSKIMTSLEISGLKDASPNQRTLSPCSSSKGTQHPSHFYDISSAMHNSSLIPDQRSLSPCVSIGGPTNTLPNHSKINTCLTLQIAAIVFLWSKSNKRSHHVQAQRVHTLAAFMIFQVPCT</sequence>
<evidence type="ECO:0000313" key="3">
    <source>
        <dbReference type="Proteomes" id="UP001206925"/>
    </source>
</evidence>
<proteinExistence type="predicted"/>
<keyword evidence="3" id="KW-1185">Reference proteome</keyword>
<name>A0AAD5BTK8_AMBAR</name>
<evidence type="ECO:0000313" key="2">
    <source>
        <dbReference type="EMBL" id="KAI7728181.1"/>
    </source>
</evidence>
<protein>
    <recommendedName>
        <fullName evidence="1">RDRP3-5 N-terminal domain-containing protein</fullName>
    </recommendedName>
</protein>
<organism evidence="2 3">
    <name type="scientific">Ambrosia artemisiifolia</name>
    <name type="common">Common ragweed</name>
    <dbReference type="NCBI Taxonomy" id="4212"/>
    <lineage>
        <taxon>Eukaryota</taxon>
        <taxon>Viridiplantae</taxon>
        <taxon>Streptophyta</taxon>
        <taxon>Embryophyta</taxon>
        <taxon>Tracheophyta</taxon>
        <taxon>Spermatophyta</taxon>
        <taxon>Magnoliopsida</taxon>
        <taxon>eudicotyledons</taxon>
        <taxon>Gunneridae</taxon>
        <taxon>Pentapetalae</taxon>
        <taxon>asterids</taxon>
        <taxon>campanulids</taxon>
        <taxon>Asterales</taxon>
        <taxon>Asteraceae</taxon>
        <taxon>Asteroideae</taxon>
        <taxon>Heliantheae alliance</taxon>
        <taxon>Heliantheae</taxon>
        <taxon>Ambrosia</taxon>
    </lineage>
</organism>
<dbReference type="InterPro" id="IPR058697">
    <property type="entry name" value="RDRP3-5_N"/>
</dbReference>
<feature type="non-terminal residue" evidence="2">
    <location>
        <position position="1"/>
    </location>
</feature>
<comment type="caution">
    <text evidence="2">The sequence shown here is derived from an EMBL/GenBank/DDBJ whole genome shotgun (WGS) entry which is preliminary data.</text>
</comment>
<dbReference type="Proteomes" id="UP001206925">
    <property type="component" value="Unassembled WGS sequence"/>
</dbReference>
<accession>A0AAD5BTK8</accession>
<dbReference type="AlphaFoldDB" id="A0AAD5BTK8"/>
<gene>
    <name evidence="2" type="ORF">M8C21_001954</name>
</gene>
<dbReference type="EMBL" id="JAMZMK010011260">
    <property type="protein sequence ID" value="KAI7728181.1"/>
    <property type="molecule type" value="Genomic_DNA"/>
</dbReference>
<dbReference type="Pfam" id="PF26249">
    <property type="entry name" value="4HB_RdRP3_N"/>
    <property type="match status" value="1"/>
</dbReference>
<evidence type="ECO:0000259" key="1">
    <source>
        <dbReference type="Pfam" id="PF26249"/>
    </source>
</evidence>
<feature type="domain" description="RDRP3-5 N-terminal" evidence="1">
    <location>
        <begin position="13"/>
        <end position="74"/>
    </location>
</feature>